<keyword evidence="2" id="KW-1185">Reference proteome</keyword>
<protein>
    <submittedName>
        <fullName evidence="1">Uncharacterized protein</fullName>
    </submittedName>
</protein>
<sequence>MVQSIQVSAPLNVPKNTKRRVWSGLIKVRASIQLRCCDLKLAVNAPNVSNGAELKKKNGPNVLHSDVKLPKSIAWMLLVSCTRMLQENLASTGPVWKKPTQA</sequence>
<dbReference type="EMBL" id="JAHRIP010056483">
    <property type="protein sequence ID" value="MEQ2301973.1"/>
    <property type="molecule type" value="Genomic_DNA"/>
</dbReference>
<evidence type="ECO:0000313" key="1">
    <source>
        <dbReference type="EMBL" id="MEQ2301973.1"/>
    </source>
</evidence>
<accession>A0ABV0Z6X4</accession>
<organism evidence="1 2">
    <name type="scientific">Ameca splendens</name>
    <dbReference type="NCBI Taxonomy" id="208324"/>
    <lineage>
        <taxon>Eukaryota</taxon>
        <taxon>Metazoa</taxon>
        <taxon>Chordata</taxon>
        <taxon>Craniata</taxon>
        <taxon>Vertebrata</taxon>
        <taxon>Euteleostomi</taxon>
        <taxon>Actinopterygii</taxon>
        <taxon>Neopterygii</taxon>
        <taxon>Teleostei</taxon>
        <taxon>Neoteleostei</taxon>
        <taxon>Acanthomorphata</taxon>
        <taxon>Ovalentaria</taxon>
        <taxon>Atherinomorphae</taxon>
        <taxon>Cyprinodontiformes</taxon>
        <taxon>Goodeidae</taxon>
        <taxon>Ameca</taxon>
    </lineage>
</organism>
<gene>
    <name evidence="1" type="ORF">AMECASPLE_001631</name>
</gene>
<comment type="caution">
    <text evidence="1">The sequence shown here is derived from an EMBL/GenBank/DDBJ whole genome shotgun (WGS) entry which is preliminary data.</text>
</comment>
<dbReference type="Proteomes" id="UP001469553">
    <property type="component" value="Unassembled WGS sequence"/>
</dbReference>
<proteinExistence type="predicted"/>
<name>A0ABV0Z6X4_9TELE</name>
<reference evidence="1 2" key="1">
    <citation type="submission" date="2021-06" db="EMBL/GenBank/DDBJ databases">
        <authorList>
            <person name="Palmer J.M."/>
        </authorList>
    </citation>
    <scope>NUCLEOTIDE SEQUENCE [LARGE SCALE GENOMIC DNA]</scope>
    <source>
        <strain evidence="1 2">AS_MEX2019</strain>
        <tissue evidence="1">Muscle</tissue>
    </source>
</reference>
<evidence type="ECO:0000313" key="2">
    <source>
        <dbReference type="Proteomes" id="UP001469553"/>
    </source>
</evidence>